<dbReference type="RefSeq" id="WP_104032484.1">
    <property type="nucleotide sequence ID" value="NZ_JARMDU010000022.1"/>
</dbReference>
<reference evidence="2 3" key="1">
    <citation type="submission" date="2018-02" db="EMBL/GenBank/DDBJ databases">
        <title>Comparative analysis of genomes of three Brevibacillus laterosporus strains producers of potent antimicrobials isolated from silage.</title>
        <authorList>
            <person name="Kojic M."/>
            <person name="Miljkovic M."/>
            <person name="Studholme D."/>
            <person name="Filipic B."/>
        </authorList>
    </citation>
    <scope>NUCLEOTIDE SEQUENCE [LARGE SCALE GENOMIC DNA]</scope>
    <source>
        <strain evidence="2 3">BGSP11</strain>
    </source>
</reference>
<organism evidence="2 3">
    <name type="scientific">Brevibacillus laterosporus</name>
    <name type="common">Bacillus laterosporus</name>
    <dbReference type="NCBI Taxonomy" id="1465"/>
    <lineage>
        <taxon>Bacteria</taxon>
        <taxon>Bacillati</taxon>
        <taxon>Bacillota</taxon>
        <taxon>Bacilli</taxon>
        <taxon>Bacillales</taxon>
        <taxon>Paenibacillaceae</taxon>
        <taxon>Brevibacillus</taxon>
    </lineage>
</organism>
<feature type="chain" id="PRO_5042932871" evidence="1">
    <location>
        <begin position="28"/>
        <end position="310"/>
    </location>
</feature>
<gene>
    <name evidence="2" type="ORF">C4A77_15755</name>
</gene>
<protein>
    <submittedName>
        <fullName evidence="2">Uncharacterized protein</fullName>
    </submittedName>
</protein>
<evidence type="ECO:0000313" key="3">
    <source>
        <dbReference type="Proteomes" id="UP000239759"/>
    </source>
</evidence>
<evidence type="ECO:0000313" key="2">
    <source>
        <dbReference type="EMBL" id="PPA93916.1"/>
    </source>
</evidence>
<feature type="signal peptide" evidence="1">
    <location>
        <begin position="1"/>
        <end position="27"/>
    </location>
</feature>
<dbReference type="Proteomes" id="UP000239759">
    <property type="component" value="Unassembled WGS sequence"/>
</dbReference>
<proteinExistence type="predicted"/>
<comment type="caution">
    <text evidence="2">The sequence shown here is derived from an EMBL/GenBank/DDBJ whole genome shotgun (WGS) entry which is preliminary data.</text>
</comment>
<dbReference type="EMBL" id="PRKQ01000019">
    <property type="protein sequence ID" value="PPA93916.1"/>
    <property type="molecule type" value="Genomic_DNA"/>
</dbReference>
<accession>A0AAP8QBU0</accession>
<keyword evidence="1" id="KW-0732">Signal</keyword>
<evidence type="ECO:0000256" key="1">
    <source>
        <dbReference type="SAM" id="SignalP"/>
    </source>
</evidence>
<name>A0AAP8QBU0_BRELA</name>
<dbReference type="AlphaFoldDB" id="A0AAP8QBU0"/>
<sequence>MKSVPVFSVLSALALTTVLISPNVTLAKTENSADVNERIEQLINSSDDMDANTFLEKLVEERSQIETDPESTEKGLVIAEEIDNIKDEVGDELGPDKTRSKRSISDYDKNKAKLRGGNMIELTLDTNEGLSARDMKAIYSASNEARSLAKEKFSRNVGWEDAYRHFSWNHIAAKEIGIADTRIATNNHEWGLLLLDPVLNYYEKRYKRYKNKGDSDAAGKALGDTVYEIPYLKKNLIKVFDKDFDIFRKMVDDATIMDWNNNDYGRAYAAKYPDLETAFKKAKNYLITDENSVSKSQYKKVWKNNWYKNR</sequence>